<keyword evidence="6 12" id="KW-0418">Kinase</keyword>
<dbReference type="PANTHER" id="PTHR34220:SF7">
    <property type="entry name" value="SENSOR HISTIDINE KINASE YPDA"/>
    <property type="match status" value="1"/>
</dbReference>
<dbReference type="GO" id="GO:0016020">
    <property type="term" value="C:membrane"/>
    <property type="evidence" value="ECO:0007669"/>
    <property type="project" value="UniProtKB-SubCell"/>
</dbReference>
<comment type="caution">
    <text evidence="12">The sequence shown here is derived from an EMBL/GenBank/DDBJ whole genome shotgun (WGS) entry which is preliminary data.</text>
</comment>
<gene>
    <name evidence="12" type="ORF">EDC14_10336</name>
</gene>
<dbReference type="InterPro" id="IPR050640">
    <property type="entry name" value="Bact_2-comp_sensor_kinase"/>
</dbReference>
<dbReference type="RefSeq" id="WP_207930764.1">
    <property type="nucleotide sequence ID" value="NZ_SLUN01000033.1"/>
</dbReference>
<dbReference type="SUPFAM" id="SSF55874">
    <property type="entry name" value="ATPase domain of HSP90 chaperone/DNA topoisomerase II/histidine kinase"/>
    <property type="match status" value="1"/>
</dbReference>
<evidence type="ECO:0000256" key="5">
    <source>
        <dbReference type="ARBA" id="ARBA00022679"/>
    </source>
</evidence>
<dbReference type="Pfam" id="PF06580">
    <property type="entry name" value="His_kinase"/>
    <property type="match status" value="1"/>
</dbReference>
<dbReference type="InterPro" id="IPR003660">
    <property type="entry name" value="HAMP_dom"/>
</dbReference>
<dbReference type="Pfam" id="PF02518">
    <property type="entry name" value="HATPase_c"/>
    <property type="match status" value="1"/>
</dbReference>
<dbReference type="Gene3D" id="3.30.565.10">
    <property type="entry name" value="Histidine kinase-like ATPase, C-terminal domain"/>
    <property type="match status" value="1"/>
</dbReference>
<evidence type="ECO:0000256" key="3">
    <source>
        <dbReference type="ARBA" id="ARBA00012438"/>
    </source>
</evidence>
<evidence type="ECO:0000256" key="7">
    <source>
        <dbReference type="ARBA" id="ARBA00023012"/>
    </source>
</evidence>
<evidence type="ECO:0000313" key="13">
    <source>
        <dbReference type="Proteomes" id="UP000295008"/>
    </source>
</evidence>
<dbReference type="InterPro" id="IPR003594">
    <property type="entry name" value="HATPase_dom"/>
</dbReference>
<dbReference type="EC" id="2.7.13.3" evidence="3"/>
<dbReference type="AlphaFoldDB" id="A0A4R1R7A4"/>
<keyword evidence="4" id="KW-0597">Phosphoprotein</keyword>
<dbReference type="Proteomes" id="UP000295008">
    <property type="component" value="Unassembled WGS sequence"/>
</dbReference>
<keyword evidence="8" id="KW-0175">Coiled coil</keyword>
<comment type="subcellular location">
    <subcellularLocation>
        <location evidence="2">Membrane</location>
    </subcellularLocation>
</comment>
<dbReference type="SMART" id="SM00387">
    <property type="entry name" value="HATPase_c"/>
    <property type="match status" value="1"/>
</dbReference>
<dbReference type="PRINTS" id="PR00344">
    <property type="entry name" value="BCTRLSENSOR"/>
</dbReference>
<proteinExistence type="predicted"/>
<evidence type="ECO:0000313" key="12">
    <source>
        <dbReference type="EMBL" id="TCL61501.1"/>
    </source>
</evidence>
<keyword evidence="7" id="KW-0902">Two-component regulatory system</keyword>
<keyword evidence="5" id="KW-0808">Transferase</keyword>
<evidence type="ECO:0000256" key="1">
    <source>
        <dbReference type="ARBA" id="ARBA00000085"/>
    </source>
</evidence>
<evidence type="ECO:0000259" key="11">
    <source>
        <dbReference type="PROSITE" id="PS50885"/>
    </source>
</evidence>
<evidence type="ECO:0000256" key="4">
    <source>
        <dbReference type="ARBA" id="ARBA00022553"/>
    </source>
</evidence>
<keyword evidence="9" id="KW-1133">Transmembrane helix</keyword>
<dbReference type="Pfam" id="PF00672">
    <property type="entry name" value="HAMP"/>
    <property type="match status" value="1"/>
</dbReference>
<dbReference type="CDD" id="cd06225">
    <property type="entry name" value="HAMP"/>
    <property type="match status" value="1"/>
</dbReference>
<reference evidence="12 13" key="1">
    <citation type="submission" date="2019-03" db="EMBL/GenBank/DDBJ databases">
        <title>Genomic Encyclopedia of Type Strains, Phase IV (KMG-IV): sequencing the most valuable type-strain genomes for metagenomic binning, comparative biology and taxonomic classification.</title>
        <authorList>
            <person name="Goeker M."/>
        </authorList>
    </citation>
    <scope>NUCLEOTIDE SEQUENCE [LARGE SCALE GENOMIC DNA]</scope>
    <source>
        <strain evidence="12 13">LX-B</strain>
    </source>
</reference>
<accession>A0A4R1R7A4</accession>
<feature type="domain" description="HAMP" evidence="11">
    <location>
        <begin position="312"/>
        <end position="368"/>
    </location>
</feature>
<dbReference type="EMBL" id="SLUN01000033">
    <property type="protein sequence ID" value="TCL61501.1"/>
    <property type="molecule type" value="Genomic_DNA"/>
</dbReference>
<dbReference type="InterPro" id="IPR004358">
    <property type="entry name" value="Sig_transdc_His_kin-like_C"/>
</dbReference>
<dbReference type="GO" id="GO:0000155">
    <property type="term" value="F:phosphorelay sensor kinase activity"/>
    <property type="evidence" value="ECO:0007669"/>
    <property type="project" value="InterPro"/>
</dbReference>
<dbReference type="InterPro" id="IPR010559">
    <property type="entry name" value="Sig_transdc_His_kin_internal"/>
</dbReference>
<dbReference type="InterPro" id="IPR036890">
    <property type="entry name" value="HATPase_C_sf"/>
</dbReference>
<evidence type="ECO:0000259" key="10">
    <source>
        <dbReference type="PROSITE" id="PS50109"/>
    </source>
</evidence>
<dbReference type="PANTHER" id="PTHR34220">
    <property type="entry name" value="SENSOR HISTIDINE KINASE YPDA"/>
    <property type="match status" value="1"/>
</dbReference>
<protein>
    <recommendedName>
        <fullName evidence="3">histidine kinase</fullName>
        <ecNumber evidence="3">2.7.13.3</ecNumber>
    </recommendedName>
</protein>
<keyword evidence="13" id="KW-1185">Reference proteome</keyword>
<evidence type="ECO:0000256" key="6">
    <source>
        <dbReference type="ARBA" id="ARBA00022777"/>
    </source>
</evidence>
<dbReference type="InterPro" id="IPR005467">
    <property type="entry name" value="His_kinase_dom"/>
</dbReference>
<organism evidence="12 13">
    <name type="scientific">Hydrogenispora ethanolica</name>
    <dbReference type="NCBI Taxonomy" id="1082276"/>
    <lineage>
        <taxon>Bacteria</taxon>
        <taxon>Bacillati</taxon>
        <taxon>Bacillota</taxon>
        <taxon>Hydrogenispora</taxon>
    </lineage>
</organism>
<dbReference type="Gene3D" id="6.10.340.10">
    <property type="match status" value="1"/>
</dbReference>
<feature type="transmembrane region" description="Helical" evidence="9">
    <location>
        <begin position="15"/>
        <end position="37"/>
    </location>
</feature>
<evidence type="ECO:0000256" key="9">
    <source>
        <dbReference type="SAM" id="Phobius"/>
    </source>
</evidence>
<keyword evidence="9" id="KW-0472">Membrane</keyword>
<keyword evidence="9" id="KW-0812">Transmembrane</keyword>
<dbReference type="SUPFAM" id="SSF158472">
    <property type="entry name" value="HAMP domain-like"/>
    <property type="match status" value="1"/>
</dbReference>
<sequence length="584" mass="66302">MLKGLRLTGFSRRMAVSFSILIFIVIVFQQIATDYVIRFTVQDINKNYIQVILKQKNEKLTKFVADLDLFSKTIISNREIQALLVKGRNADAFISRFSPELSYAISNEIEGFFIVSKSGAIYQEAEIELVEYVHSHIAAIERRLEHSRGEMLFSRSEFVRYAAKNRGDHFFLVARKIRDLDTFQDIGFIIMVVRETKLWDNFTMEGDIGAAYIADRQGNIIAGRPERWVGANVYGEYGKILQKGILNAVAGSALRKGFVINFITNDVTQWKLLSIVSINDLNKNYANIQRLILIIGIVAIIVAIYISVIISQKITGPVRELVRSMRKVMAGNLNVNAAATSAADPVDEMKELNEVFNEMTKELRYLIEEVYQENLREKEAELRALKAQINPHFLYNTLDTIYWMLVLKGDEETSVLITKLGEILRYSIKKGNSNVTVQEELQQIENYLFIQKARFEDALTYELQVDPNIFGCEILSFLIQPFVENAVNHGITNGRGYGKVLIKGYRQGENLIFEISDDGKGMTEAQLATITAQKNHGDPVQRGIGIANVHHRIKYYYGSPYGVKIESEIDKGTKVTIMLPTTEA</sequence>
<feature type="domain" description="Histidine kinase" evidence="10">
    <location>
        <begin position="475"/>
        <end position="583"/>
    </location>
</feature>
<comment type="catalytic activity">
    <reaction evidence="1">
        <text>ATP + protein L-histidine = ADP + protein N-phospho-L-histidine.</text>
        <dbReference type="EC" id="2.7.13.3"/>
    </reaction>
</comment>
<dbReference type="PROSITE" id="PS50109">
    <property type="entry name" value="HIS_KIN"/>
    <property type="match status" value="1"/>
</dbReference>
<feature type="coiled-coil region" evidence="8">
    <location>
        <begin position="349"/>
        <end position="388"/>
    </location>
</feature>
<evidence type="ECO:0000256" key="2">
    <source>
        <dbReference type="ARBA" id="ARBA00004370"/>
    </source>
</evidence>
<dbReference type="SMART" id="SM00304">
    <property type="entry name" value="HAMP"/>
    <property type="match status" value="1"/>
</dbReference>
<evidence type="ECO:0000256" key="8">
    <source>
        <dbReference type="SAM" id="Coils"/>
    </source>
</evidence>
<feature type="transmembrane region" description="Helical" evidence="9">
    <location>
        <begin position="291"/>
        <end position="310"/>
    </location>
</feature>
<name>A0A4R1R7A4_HYDET</name>
<dbReference type="PROSITE" id="PS50885">
    <property type="entry name" value="HAMP"/>
    <property type="match status" value="1"/>
</dbReference>